<keyword evidence="1" id="KW-0175">Coiled coil</keyword>
<dbReference type="CDD" id="cd04301">
    <property type="entry name" value="NAT_SF"/>
    <property type="match status" value="1"/>
</dbReference>
<accession>A0A385YUB7</accession>
<dbReference type="SUPFAM" id="SSF55729">
    <property type="entry name" value="Acyl-CoA N-acyltransferases (Nat)"/>
    <property type="match status" value="1"/>
</dbReference>
<evidence type="ECO:0000313" key="3">
    <source>
        <dbReference type="EMBL" id="AYC30276.1"/>
    </source>
</evidence>
<sequence length="190" mass="21568">MQIRIQAPLRADQEQIEKFFENVLTHTYKVNGISHLAEELKDEIQEKKEKLASHFRTNGTAPYFLVAKVEEKVVGTITLGKSNALIHELTKGKLDDVLELGTIYVDPSYQGNGIGSKLVKHMLSELQSKNEASFCLDSGFPLAQKVWRKKFGNPTYWFKNHWGEGSDHMVWHVTLLSEHAEKRASTKGSE</sequence>
<dbReference type="EMBL" id="CP032418">
    <property type="protein sequence ID" value="AYC30276.1"/>
    <property type="molecule type" value="Genomic_DNA"/>
</dbReference>
<feature type="coiled-coil region" evidence="1">
    <location>
        <begin position="30"/>
        <end position="57"/>
    </location>
</feature>
<evidence type="ECO:0000256" key="1">
    <source>
        <dbReference type="SAM" id="Coils"/>
    </source>
</evidence>
<dbReference type="Gene3D" id="3.40.630.30">
    <property type="match status" value="1"/>
</dbReference>
<name>A0A385YUB7_9BACL</name>
<organism evidence="3 4">
    <name type="scientific">Paenisporosarcina cavernae</name>
    <dbReference type="NCBI Taxonomy" id="2320858"/>
    <lineage>
        <taxon>Bacteria</taxon>
        <taxon>Bacillati</taxon>
        <taxon>Bacillota</taxon>
        <taxon>Bacilli</taxon>
        <taxon>Bacillales</taxon>
        <taxon>Caryophanaceae</taxon>
        <taxon>Paenisporosarcina</taxon>
    </lineage>
</organism>
<gene>
    <name evidence="3" type="ORF">D3873_10595</name>
</gene>
<dbReference type="Proteomes" id="UP000265725">
    <property type="component" value="Chromosome"/>
</dbReference>
<dbReference type="OrthoDB" id="1895809at2"/>
<dbReference type="GO" id="GO:0016747">
    <property type="term" value="F:acyltransferase activity, transferring groups other than amino-acyl groups"/>
    <property type="evidence" value="ECO:0007669"/>
    <property type="project" value="InterPro"/>
</dbReference>
<protein>
    <submittedName>
        <fullName evidence="3">N-acetyltransferase</fullName>
    </submittedName>
</protein>
<dbReference type="AlphaFoldDB" id="A0A385YUB7"/>
<proteinExistence type="predicted"/>
<dbReference type="RefSeq" id="WP_119883993.1">
    <property type="nucleotide sequence ID" value="NZ_CP032418.1"/>
</dbReference>
<dbReference type="PROSITE" id="PS51186">
    <property type="entry name" value="GNAT"/>
    <property type="match status" value="1"/>
</dbReference>
<reference evidence="4" key="1">
    <citation type="submission" date="2018-09" db="EMBL/GenBank/DDBJ databases">
        <authorList>
            <person name="Zhu H."/>
        </authorList>
    </citation>
    <scope>NUCLEOTIDE SEQUENCE [LARGE SCALE GENOMIC DNA]</scope>
    <source>
        <strain evidence="4">K2R23-3</strain>
    </source>
</reference>
<dbReference type="InterPro" id="IPR016181">
    <property type="entry name" value="Acyl_CoA_acyltransferase"/>
</dbReference>
<dbReference type="InterPro" id="IPR000182">
    <property type="entry name" value="GNAT_dom"/>
</dbReference>
<evidence type="ECO:0000259" key="2">
    <source>
        <dbReference type="PROSITE" id="PS51186"/>
    </source>
</evidence>
<dbReference type="KEGG" id="paek:D3873_10595"/>
<dbReference type="Pfam" id="PF00583">
    <property type="entry name" value="Acetyltransf_1"/>
    <property type="match status" value="1"/>
</dbReference>
<feature type="domain" description="N-acetyltransferase" evidence="2">
    <location>
        <begin position="23"/>
        <end position="176"/>
    </location>
</feature>
<keyword evidence="3" id="KW-0808">Transferase</keyword>
<evidence type="ECO:0000313" key="4">
    <source>
        <dbReference type="Proteomes" id="UP000265725"/>
    </source>
</evidence>
<keyword evidence="4" id="KW-1185">Reference proteome</keyword>